<name>A0A9N9WCQ7_9NEOP</name>
<dbReference type="OrthoDB" id="5801062at2759"/>
<protein>
    <submittedName>
        <fullName evidence="2">Uncharacterized protein</fullName>
    </submittedName>
</protein>
<evidence type="ECO:0000313" key="2">
    <source>
        <dbReference type="EMBL" id="CAG9786560.1"/>
    </source>
</evidence>
<dbReference type="AlphaFoldDB" id="A0A9N9WCQ7"/>
<evidence type="ECO:0000256" key="1">
    <source>
        <dbReference type="SAM" id="MobiDB-lite"/>
    </source>
</evidence>
<evidence type="ECO:0000313" key="3">
    <source>
        <dbReference type="Proteomes" id="UP001153714"/>
    </source>
</evidence>
<sequence length="142" mass="15972">MDKIINIEKEECSPKKELYDSIPDISLNDESMSEIDGTPGRTSPIIHSKKLRNGFTNQSSDQRDKKKCPENWPTPENKALKLIFTTPSKAKSKGKGKLRQSRLNVVDLTMDKFVDLTSSPELMCRDSQCDSKVSTEYGVLSC</sequence>
<accession>A0A9N9WCQ7</accession>
<dbReference type="Proteomes" id="UP001153714">
    <property type="component" value="Chromosome 16"/>
</dbReference>
<dbReference type="EMBL" id="OU893347">
    <property type="protein sequence ID" value="CAG9786560.1"/>
    <property type="molecule type" value="Genomic_DNA"/>
</dbReference>
<reference evidence="2" key="1">
    <citation type="submission" date="2021-12" db="EMBL/GenBank/DDBJ databases">
        <authorList>
            <person name="King R."/>
        </authorList>
    </citation>
    <scope>NUCLEOTIDE SEQUENCE</scope>
</reference>
<gene>
    <name evidence="2" type="ORF">DIATSA_LOCUS4501</name>
</gene>
<feature type="region of interest" description="Disordered" evidence="1">
    <location>
        <begin position="28"/>
        <end position="75"/>
    </location>
</feature>
<keyword evidence="3" id="KW-1185">Reference proteome</keyword>
<reference evidence="2" key="2">
    <citation type="submission" date="2022-10" db="EMBL/GenBank/DDBJ databases">
        <authorList>
            <consortium name="ENA_rothamsted_submissions"/>
            <consortium name="culmorum"/>
            <person name="King R."/>
        </authorList>
    </citation>
    <scope>NUCLEOTIDE SEQUENCE</scope>
</reference>
<proteinExistence type="predicted"/>
<organism evidence="2 3">
    <name type="scientific">Diatraea saccharalis</name>
    <name type="common">sugarcane borer</name>
    <dbReference type="NCBI Taxonomy" id="40085"/>
    <lineage>
        <taxon>Eukaryota</taxon>
        <taxon>Metazoa</taxon>
        <taxon>Ecdysozoa</taxon>
        <taxon>Arthropoda</taxon>
        <taxon>Hexapoda</taxon>
        <taxon>Insecta</taxon>
        <taxon>Pterygota</taxon>
        <taxon>Neoptera</taxon>
        <taxon>Endopterygota</taxon>
        <taxon>Lepidoptera</taxon>
        <taxon>Glossata</taxon>
        <taxon>Ditrysia</taxon>
        <taxon>Pyraloidea</taxon>
        <taxon>Crambidae</taxon>
        <taxon>Crambinae</taxon>
        <taxon>Diatraea</taxon>
    </lineage>
</organism>